<dbReference type="PANTHER" id="PTHR13335:SF1">
    <property type="entry name" value="TARGET OF RAPAMYCIN COMPLEX 2 SUBUNIT MAPKAP1"/>
    <property type="match status" value="1"/>
</dbReference>
<organism evidence="6 7">
    <name type="scientific">Zygotorulaspora mrakii</name>
    <name type="common">Zygosaccharomyces mrakii</name>
    <dbReference type="NCBI Taxonomy" id="42260"/>
    <lineage>
        <taxon>Eukaryota</taxon>
        <taxon>Fungi</taxon>
        <taxon>Dikarya</taxon>
        <taxon>Ascomycota</taxon>
        <taxon>Saccharomycotina</taxon>
        <taxon>Saccharomycetes</taxon>
        <taxon>Saccharomycetales</taxon>
        <taxon>Saccharomycetaceae</taxon>
        <taxon>Zygotorulaspora</taxon>
    </lineage>
</organism>
<dbReference type="Pfam" id="PF16978">
    <property type="entry name" value="CRIM"/>
    <property type="match status" value="1"/>
</dbReference>
<dbReference type="GO" id="GO:0005546">
    <property type="term" value="F:phosphatidylinositol-4,5-bisphosphate binding"/>
    <property type="evidence" value="ECO:0007669"/>
    <property type="project" value="TreeGrafter"/>
</dbReference>
<evidence type="ECO:0000259" key="5">
    <source>
        <dbReference type="Pfam" id="PF23164"/>
    </source>
</evidence>
<dbReference type="InterPro" id="IPR056385">
    <property type="entry name" value="UBL_AVO1/Sin1"/>
</dbReference>
<evidence type="ECO:0000313" key="7">
    <source>
        <dbReference type="Proteomes" id="UP000509704"/>
    </source>
</evidence>
<feature type="region of interest" description="Disordered" evidence="2">
    <location>
        <begin position="987"/>
        <end position="1012"/>
    </location>
</feature>
<sequence length="1156" mass="130133">MDTTTNINRLRAQFFWECPEKDLMRRIIKPYTIDKEQMFKINQKNYDQLNGKIKRVYIAPNGEDILQDLESPPISESYMENYKGSSTRTQSKKGKTGVKKSMSAHNNIQSESKDNEQYGKTNSVESTLKVENVPWKVENDAKLQEDVPTLHGFRNGGSLDFHGSSIKAESSDSDSNDVKKKTGRKLPFSRIFKGRKDSDDTLKKATDKKKARLTNRNKKHIAFDMNFDYDKNLDEDDDDDEDDDGEGLQSAFFKLDSEQSKSDGQNAANDKDNQFDLEASSNSLITTNTNGNSNGNNNNNNNINNNVTFGTNTNSNHNNNSNNNNGNSTNNANNSANVNLRKKNHFPQNIIPRNPLLDSTKNNSFKSERLAKGSNHDDSISNISKKRTAGQDEYISDMESLINEKDLDRLDLDNVPSNTERSSSSKQLEAIDASNDDISNGEQIILNEEQDSDSISSYGRSLLDSDFSTENDLNKEGTSGLESVSMLDSSDVMPGTISHSIPKTLGDYGLYHGQDDSTIDDAFDSAVQKIKSSDKISPSKEKRSSNQSVPHSLLNRRLSSNSNTGGGKTRSHTRSSSSASANNGKLKSDSNKQHIAISSKQERPSVTSIRSEVKMNSLIIHKISDFKRPTTSDSQLSSLFNRRKLDPENPTDVLEYFSFVSGSKVPKYEAEKLNVYIEGSRKYKHVPFKLNVRKSATVFETIGYVLYMYSREHKNDDAKDDGLPIAMLQNPNKFCLKIVDEDGEPFEDNFGKLNRSKLIKQLSDDEVVLCTVDQKEMDENDKETPLPYNLAGEILNKTDTSASKDDVSSSRINQLSYYRPILGNDDDANQTKNTKVIDVKVFMYPSTNKQFNFTTISVLITSSINDILVKYCKMKSVDPNDYILKLPGSKLAYNLNDTVLRLDANNEVEIISKRDARKLKVQKAMPDIAKPTLPTIQSNDLTPLTLEPLNAYLQPVDGEKQQNVVKESKPPSKLKKLGSKHRLGLTTQISGSSNTSGVNTPSGFFKNKNSSKSSLHGSLQYYTPNRSSLNVIGNGTGTYQDLFSGAYHKYKVWRRQQMSLMNKHERALALDGDYIYIVPPEKQLHWHENVKTKSIHISQVVLIKRSKRVPEYFKLFFKKGQHEMKRYYFEAVSPEECNEIVSRIQSSVSAYRMNHK</sequence>
<dbReference type="GO" id="GO:0038203">
    <property type="term" value="P:TORC2 signaling"/>
    <property type="evidence" value="ECO:0007669"/>
    <property type="project" value="TreeGrafter"/>
</dbReference>
<dbReference type="GO" id="GO:0005886">
    <property type="term" value="C:plasma membrane"/>
    <property type="evidence" value="ECO:0007669"/>
    <property type="project" value="TreeGrafter"/>
</dbReference>
<dbReference type="Pfam" id="PF23164">
    <property type="entry name" value="UBL_AVO1"/>
    <property type="match status" value="1"/>
</dbReference>
<dbReference type="InterPro" id="IPR031313">
    <property type="entry name" value="Sin1_PH_dom"/>
</dbReference>
<evidence type="ECO:0000256" key="1">
    <source>
        <dbReference type="ARBA" id="ARBA00009407"/>
    </source>
</evidence>
<feature type="region of interest" description="Disordered" evidence="2">
    <location>
        <begin position="409"/>
        <end position="436"/>
    </location>
</feature>
<dbReference type="OrthoDB" id="241990at2759"/>
<protein>
    <submittedName>
        <fullName evidence="6">Uncharacterized protein</fullName>
    </submittedName>
</protein>
<dbReference type="PANTHER" id="PTHR13335">
    <property type="entry name" value="TARGET OF RAPAMYCIN COMPLEX 2 SUBUNIT MAPKAP1"/>
    <property type="match status" value="1"/>
</dbReference>
<feature type="region of interest" description="Disordered" evidence="2">
    <location>
        <begin position="164"/>
        <end position="187"/>
    </location>
</feature>
<dbReference type="EMBL" id="CP058611">
    <property type="protein sequence ID" value="QLG74972.1"/>
    <property type="molecule type" value="Genomic_DNA"/>
</dbReference>
<dbReference type="GO" id="GO:0031932">
    <property type="term" value="C:TORC2 complex"/>
    <property type="evidence" value="ECO:0007669"/>
    <property type="project" value="InterPro"/>
</dbReference>
<dbReference type="InterPro" id="IPR011993">
    <property type="entry name" value="PH-like_dom_sf"/>
</dbReference>
<dbReference type="GeneID" id="59238775"/>
<evidence type="ECO:0000256" key="2">
    <source>
        <dbReference type="SAM" id="MobiDB-lite"/>
    </source>
</evidence>
<dbReference type="KEGG" id="zmk:HG535_0H02990"/>
<dbReference type="RefSeq" id="XP_037146697.1">
    <property type="nucleotide sequence ID" value="XM_037290802.1"/>
</dbReference>
<feature type="compositionally biased region" description="Low complexity" evidence="2">
    <location>
        <begin position="1002"/>
        <end position="1012"/>
    </location>
</feature>
<evidence type="ECO:0000313" key="6">
    <source>
        <dbReference type="EMBL" id="QLG74972.1"/>
    </source>
</evidence>
<feature type="compositionally biased region" description="Polar residues" evidence="2">
    <location>
        <begin position="415"/>
        <end position="427"/>
    </location>
</feature>
<evidence type="ECO:0000259" key="4">
    <source>
        <dbReference type="Pfam" id="PF16979"/>
    </source>
</evidence>
<feature type="region of interest" description="Disordered" evidence="2">
    <location>
        <begin position="284"/>
        <end position="336"/>
    </location>
</feature>
<dbReference type="GO" id="GO:0005737">
    <property type="term" value="C:cytoplasm"/>
    <property type="evidence" value="ECO:0007669"/>
    <property type="project" value="TreeGrafter"/>
</dbReference>
<feature type="region of interest" description="Disordered" evidence="2">
    <location>
        <begin position="530"/>
        <end position="608"/>
    </location>
</feature>
<dbReference type="AlphaFoldDB" id="A0A7H9BB46"/>
<accession>A0A7H9BB46</accession>
<reference evidence="6 7" key="1">
    <citation type="submission" date="2020-07" db="EMBL/GenBank/DDBJ databases">
        <title>The yeast mating-type switching endonuclease HO is a domesticated member of an unorthodox homing genetic element family.</title>
        <authorList>
            <person name="Coughlan A.Y."/>
            <person name="Lombardi L."/>
            <person name="Braun-Galleani S."/>
            <person name="Martos A.R."/>
            <person name="Galeote V."/>
            <person name="Bigey F."/>
            <person name="Dequin S."/>
            <person name="Byrne K.P."/>
            <person name="Wolfe K.H."/>
        </authorList>
    </citation>
    <scope>NUCLEOTIDE SEQUENCE [LARGE SCALE GENOMIC DNA]</scope>
    <source>
        <strain evidence="6 7">NRRL Y-6702</strain>
    </source>
</reference>
<proteinExistence type="inferred from homology"/>
<dbReference type="Gene3D" id="2.30.29.30">
    <property type="entry name" value="Pleckstrin-homology domain (PH domain)/Phosphotyrosine-binding domain (PTB)"/>
    <property type="match status" value="1"/>
</dbReference>
<feature type="domain" description="AVO1/Sin1 ubiquitin-like" evidence="5">
    <location>
        <begin position="835"/>
        <end position="923"/>
    </location>
</feature>
<feature type="region of interest" description="Disordered" evidence="2">
    <location>
        <begin position="465"/>
        <end position="486"/>
    </location>
</feature>
<feature type="compositionally biased region" description="Low complexity" evidence="2">
    <location>
        <begin position="574"/>
        <end position="585"/>
    </location>
</feature>
<feature type="domain" description="SIN1-type PH" evidence="4">
    <location>
        <begin position="1046"/>
        <end position="1148"/>
    </location>
</feature>
<name>A0A7H9BB46_ZYGMR</name>
<evidence type="ECO:0000259" key="3">
    <source>
        <dbReference type="Pfam" id="PF16978"/>
    </source>
</evidence>
<feature type="compositionally biased region" description="Low complexity" evidence="2">
    <location>
        <begin position="552"/>
        <end position="563"/>
    </location>
</feature>
<feature type="compositionally biased region" description="Basic and acidic residues" evidence="2">
    <location>
        <begin position="531"/>
        <end position="544"/>
    </location>
</feature>
<feature type="domain" description="CRIM" evidence="3">
    <location>
        <begin position="634"/>
        <end position="780"/>
    </location>
</feature>
<keyword evidence="7" id="KW-1185">Reference proteome</keyword>
<gene>
    <name evidence="6" type="ORF">HG535_0H02990</name>
</gene>
<feature type="compositionally biased region" description="Polar residues" evidence="2">
    <location>
        <begin position="466"/>
        <end position="486"/>
    </location>
</feature>
<comment type="similarity">
    <text evidence="1">Belongs to the SIN1 family.</text>
</comment>
<feature type="compositionally biased region" description="Polar residues" evidence="2">
    <location>
        <begin position="596"/>
        <end position="608"/>
    </location>
</feature>
<dbReference type="InterPro" id="IPR031567">
    <property type="entry name" value="CRIM_dom"/>
</dbReference>
<dbReference type="Pfam" id="PF16979">
    <property type="entry name" value="SIN1_PH"/>
    <property type="match status" value="1"/>
</dbReference>
<dbReference type="Proteomes" id="UP000509704">
    <property type="component" value="Chromosome 8"/>
</dbReference>
<feature type="region of interest" description="Disordered" evidence="2">
    <location>
        <begin position="76"/>
        <end position="122"/>
    </location>
</feature>
<dbReference type="InterPro" id="IPR008828">
    <property type="entry name" value="Sin1/Avo1"/>
</dbReference>
<feature type="compositionally biased region" description="Polar residues" evidence="2">
    <location>
        <begin position="987"/>
        <end position="1001"/>
    </location>
</feature>